<dbReference type="AlphaFoldDB" id="A0A2G8RFX2"/>
<accession>A0A2G8RFX2</accession>
<comment type="caution">
    <text evidence="1">The sequence shown here is derived from an EMBL/GenBank/DDBJ whole genome shotgun (WGS) entry which is preliminary data.</text>
</comment>
<keyword evidence="2" id="KW-1185">Reference proteome</keyword>
<organism evidence="1 2">
    <name type="scientific">Puniceibacterium antarcticum</name>
    <dbReference type="NCBI Taxonomy" id="1206336"/>
    <lineage>
        <taxon>Bacteria</taxon>
        <taxon>Pseudomonadati</taxon>
        <taxon>Pseudomonadota</taxon>
        <taxon>Alphaproteobacteria</taxon>
        <taxon>Rhodobacterales</taxon>
        <taxon>Paracoccaceae</taxon>
        <taxon>Puniceibacterium</taxon>
    </lineage>
</organism>
<dbReference type="Proteomes" id="UP000231259">
    <property type="component" value="Unassembled WGS sequence"/>
</dbReference>
<dbReference type="EMBL" id="AWWI01000063">
    <property type="protein sequence ID" value="PIL20393.1"/>
    <property type="molecule type" value="Genomic_DNA"/>
</dbReference>
<sequence length="238" mass="24731">MTEGITLSEFAGRFTSQGGFRGEFNAMAGPKAPIAGQIAPRDGGSAVLITAPNAGTVLAGTGLLKTVKGGAMSLSLMPVPGATGTYDGKLDIREVRLQNAPVIGSLLDAISIVGLLDQLNGVGIYFSNVDADFRLTPQQLVLRSSSAVGPSMGISLDGYFNLASQVLDMQGVVSPIYILNGIGSLFSRRGEGLIGFNFTVEGQTSAPRVAVNPLSVFTPGMFRDIFRRAPPDPGQPSQ</sequence>
<dbReference type="OrthoDB" id="7161641at2"/>
<name>A0A2G8RFX2_9RHOB</name>
<dbReference type="RefSeq" id="WP_099910715.1">
    <property type="nucleotide sequence ID" value="NZ_AWWI01000063.1"/>
</dbReference>
<gene>
    <name evidence="1" type="ORF">P775_09645</name>
</gene>
<evidence type="ECO:0000313" key="1">
    <source>
        <dbReference type="EMBL" id="PIL20393.1"/>
    </source>
</evidence>
<protein>
    <submittedName>
        <fullName evidence="1">Uncharacterized protein</fullName>
    </submittedName>
</protein>
<evidence type="ECO:0000313" key="2">
    <source>
        <dbReference type="Proteomes" id="UP000231259"/>
    </source>
</evidence>
<reference evidence="1 2" key="1">
    <citation type="submission" date="2013-09" db="EMBL/GenBank/DDBJ databases">
        <title>Genome sequencing of Phaeobacter antarcticus sp. nov. SM1211.</title>
        <authorList>
            <person name="Zhang X.-Y."/>
            <person name="Liu C."/>
            <person name="Chen X.-L."/>
            <person name="Xie B.-B."/>
            <person name="Qin Q.-L."/>
            <person name="Rong J.-C."/>
            <person name="Zhang Y.-Z."/>
        </authorList>
    </citation>
    <scope>NUCLEOTIDE SEQUENCE [LARGE SCALE GENOMIC DNA]</scope>
    <source>
        <strain evidence="1 2">SM1211</strain>
    </source>
</reference>
<proteinExistence type="predicted"/>